<dbReference type="OrthoDB" id="6419934at2759"/>
<name>A0A9P0GKI4_9CUCU</name>
<dbReference type="AlphaFoldDB" id="A0A9P0GKI4"/>
<accession>A0A9P0GKI4</accession>
<dbReference type="InterPro" id="IPR001496">
    <property type="entry name" value="SOCS_box"/>
</dbReference>
<gene>
    <name evidence="4" type="ORF">PSYICH_LOCUS13172</name>
</gene>
<evidence type="ECO:0000313" key="4">
    <source>
        <dbReference type="EMBL" id="CAH1113061.1"/>
    </source>
</evidence>
<keyword evidence="1" id="KW-0833">Ubl conjugation pathway</keyword>
<evidence type="ECO:0000313" key="5">
    <source>
        <dbReference type="Proteomes" id="UP001153636"/>
    </source>
</evidence>
<dbReference type="InterPro" id="IPR036036">
    <property type="entry name" value="SOCS_box-like_dom_sf"/>
</dbReference>
<dbReference type="GO" id="GO:0035556">
    <property type="term" value="P:intracellular signal transduction"/>
    <property type="evidence" value="ECO:0007669"/>
    <property type="project" value="InterPro"/>
</dbReference>
<keyword evidence="5" id="KW-1185">Reference proteome</keyword>
<reference evidence="4" key="1">
    <citation type="submission" date="2022-01" db="EMBL/GenBank/DDBJ databases">
        <authorList>
            <person name="King R."/>
        </authorList>
    </citation>
    <scope>NUCLEOTIDE SEQUENCE</scope>
</reference>
<dbReference type="SMART" id="SM00969">
    <property type="entry name" value="SOCS_box"/>
    <property type="match status" value="1"/>
</dbReference>
<evidence type="ECO:0000256" key="1">
    <source>
        <dbReference type="ARBA" id="ARBA00022786"/>
    </source>
</evidence>
<dbReference type="PANTHER" id="PTHR20966:SF2">
    <property type="entry name" value="ANKYRIN REPEAT AND SOCS BOX PROTEIN 17"/>
    <property type="match status" value="1"/>
</dbReference>
<dbReference type="InterPro" id="IPR039147">
    <property type="entry name" value="ASB17"/>
</dbReference>
<dbReference type="Pfam" id="PF07525">
    <property type="entry name" value="SOCS_box"/>
    <property type="match status" value="1"/>
</dbReference>
<feature type="domain" description="SOCS box" evidence="3">
    <location>
        <begin position="294"/>
        <end position="338"/>
    </location>
</feature>
<evidence type="ECO:0000259" key="3">
    <source>
        <dbReference type="PROSITE" id="PS50225"/>
    </source>
</evidence>
<sequence length="338" mass="39583">MECFLRCYFEYFNSLPRNTLHDRRKRKHMVDYVSTLIEGCSKVEINADESAREAIKTILKYHEENKDDNGKICKMGKYHNILYIAVKLCYDWQVKDAGTVSALLEEIYICEKTFERIMIGAIFGNKAPHYIAGWKSDFETEEENLRAVVYFLDKANSARLELCFGSESVENMYRFIDLPIESCGKASALKVCVQLGLPDKLLIFLRFGAKVYIENEDTTIFEHILNRLLEFNHVYPYNLVSCLQLLLRACPRIKIDKPKELSDSDYKVLCEKMYERYSVLIEDGLIPLTRCGISPPELKHLCRCVIRRKLWDNYELPNGIRVLHVPEKLWRYLDLLDD</sequence>
<dbReference type="EMBL" id="OV651819">
    <property type="protein sequence ID" value="CAH1113061.1"/>
    <property type="molecule type" value="Genomic_DNA"/>
</dbReference>
<evidence type="ECO:0000256" key="2">
    <source>
        <dbReference type="ARBA" id="ARBA00023043"/>
    </source>
</evidence>
<dbReference type="Proteomes" id="UP001153636">
    <property type="component" value="Chromosome 7"/>
</dbReference>
<proteinExistence type="predicted"/>
<dbReference type="SUPFAM" id="SSF158235">
    <property type="entry name" value="SOCS box-like"/>
    <property type="match status" value="1"/>
</dbReference>
<dbReference type="PANTHER" id="PTHR20966">
    <property type="entry name" value="ANKYRIN REPEAT AND SOCS BOX PROTEIN 17"/>
    <property type="match status" value="1"/>
</dbReference>
<organism evidence="4 5">
    <name type="scientific">Psylliodes chrysocephalus</name>
    <dbReference type="NCBI Taxonomy" id="3402493"/>
    <lineage>
        <taxon>Eukaryota</taxon>
        <taxon>Metazoa</taxon>
        <taxon>Ecdysozoa</taxon>
        <taxon>Arthropoda</taxon>
        <taxon>Hexapoda</taxon>
        <taxon>Insecta</taxon>
        <taxon>Pterygota</taxon>
        <taxon>Neoptera</taxon>
        <taxon>Endopterygota</taxon>
        <taxon>Coleoptera</taxon>
        <taxon>Polyphaga</taxon>
        <taxon>Cucujiformia</taxon>
        <taxon>Chrysomeloidea</taxon>
        <taxon>Chrysomelidae</taxon>
        <taxon>Galerucinae</taxon>
        <taxon>Alticini</taxon>
        <taxon>Psylliodes</taxon>
    </lineage>
</organism>
<dbReference type="PROSITE" id="PS50225">
    <property type="entry name" value="SOCS"/>
    <property type="match status" value="1"/>
</dbReference>
<keyword evidence="2" id="KW-0040">ANK repeat</keyword>
<protein>
    <recommendedName>
        <fullName evidence="3">SOCS box domain-containing protein</fullName>
    </recommendedName>
</protein>